<sequence>MNPLRRLRNLDLGAQFLALLASQLFLLAVVSVLAVEGLHRLRAGQGVLGGQLPKEAAAAQVLHDSDVLRVIHVSLIGAGRNPEYVEKRLRRLAEVEADLEKSLARLEALDWSAQAREDVRVIAEGMRGYLKAFPPILDQARKAGQADLPALIEANTALRREGYNRLLQLIQALQKEGEDLVVRDQAAAWRWEMAILAGSMTAVVIGLGFTAYLGRGVQRQAAQLLASMRAVQEGDLSRRCEAPGGGELGRTRDALNQVIDNLERHIRTITDVSHRVASSATQLSATVGEVAGATDEIGHSAQEQRMIMEEGNGLVRDMGRITGRVQEGATRLSGIAEASESAAGASQASASESDKAMEAIQESSGQVGRITGVIADIARQTNLLSLNAAIEAAKAGAQGKGFAVVAEEIRKLAERSAVAAKEISSLVGESAERVRLGIQAVALVNDGLDTIQGHIRENGAQVRDIAGAMGDQSDLTRRLLTHLEAMGTLTERHGSATTELVATMQETNRTAEELAFLATELQRLTEAFRTA</sequence>
<keyword evidence="4" id="KW-0472">Membrane</keyword>
<feature type="domain" description="HAMP" evidence="6">
    <location>
        <begin position="215"/>
        <end position="267"/>
    </location>
</feature>
<evidence type="ECO:0000256" key="2">
    <source>
        <dbReference type="ARBA" id="ARBA00029447"/>
    </source>
</evidence>
<keyword evidence="3" id="KW-0807">Transducer</keyword>
<dbReference type="KEGG" id="msea:METESE_26340"/>
<dbReference type="GO" id="GO:0007165">
    <property type="term" value="P:signal transduction"/>
    <property type="evidence" value="ECO:0007669"/>
    <property type="project" value="UniProtKB-KW"/>
</dbReference>
<evidence type="ECO:0008006" key="9">
    <source>
        <dbReference type="Google" id="ProtNLM"/>
    </source>
</evidence>
<dbReference type="GO" id="GO:0016020">
    <property type="term" value="C:membrane"/>
    <property type="evidence" value="ECO:0007669"/>
    <property type="project" value="InterPro"/>
</dbReference>
<dbReference type="AlphaFoldDB" id="A0AA48KD04"/>
<evidence type="ECO:0000259" key="5">
    <source>
        <dbReference type="PROSITE" id="PS50111"/>
    </source>
</evidence>
<evidence type="ECO:0000313" key="8">
    <source>
        <dbReference type="Proteomes" id="UP001228113"/>
    </source>
</evidence>
<dbReference type="GO" id="GO:0006935">
    <property type="term" value="P:chemotaxis"/>
    <property type="evidence" value="ECO:0007669"/>
    <property type="project" value="UniProtKB-KW"/>
</dbReference>
<comment type="similarity">
    <text evidence="2">Belongs to the methyl-accepting chemotaxis (MCP) protein family.</text>
</comment>
<dbReference type="InterPro" id="IPR004090">
    <property type="entry name" value="Chemotax_Me-accpt_rcpt"/>
</dbReference>
<evidence type="ECO:0000256" key="3">
    <source>
        <dbReference type="PROSITE-ProRule" id="PRU00284"/>
    </source>
</evidence>
<keyword evidence="1" id="KW-0145">Chemotaxis</keyword>
<feature type="domain" description="Methyl-accepting transducer" evidence="5">
    <location>
        <begin position="279"/>
        <end position="508"/>
    </location>
</feature>
<dbReference type="GO" id="GO:0004888">
    <property type="term" value="F:transmembrane signaling receptor activity"/>
    <property type="evidence" value="ECO:0007669"/>
    <property type="project" value="InterPro"/>
</dbReference>
<feature type="transmembrane region" description="Helical" evidence="4">
    <location>
        <begin position="12"/>
        <end position="35"/>
    </location>
</feature>
<evidence type="ECO:0000259" key="6">
    <source>
        <dbReference type="PROSITE" id="PS50885"/>
    </source>
</evidence>
<proteinExistence type="inferred from homology"/>
<dbReference type="SMART" id="SM00283">
    <property type="entry name" value="MA"/>
    <property type="match status" value="1"/>
</dbReference>
<dbReference type="Gene3D" id="1.10.287.950">
    <property type="entry name" value="Methyl-accepting chemotaxis protein"/>
    <property type="match status" value="1"/>
</dbReference>
<dbReference type="SUPFAM" id="SSF58104">
    <property type="entry name" value="Methyl-accepting chemotaxis protein (MCP) signaling domain"/>
    <property type="match status" value="1"/>
</dbReference>
<evidence type="ECO:0000256" key="1">
    <source>
        <dbReference type="ARBA" id="ARBA00022500"/>
    </source>
</evidence>
<dbReference type="Pfam" id="PF00015">
    <property type="entry name" value="MCPsignal"/>
    <property type="match status" value="1"/>
</dbReference>
<dbReference type="PROSITE" id="PS50885">
    <property type="entry name" value="HAMP"/>
    <property type="match status" value="1"/>
</dbReference>
<dbReference type="SMART" id="SM00304">
    <property type="entry name" value="HAMP"/>
    <property type="match status" value="1"/>
</dbReference>
<reference evidence="7" key="1">
    <citation type="journal article" date="2023" name="Int. J. Syst. Evol. Microbiol.">
        <title>Mesoterricola silvestris gen. nov., sp. nov., Mesoterricola sediminis sp. nov., Geothrix oryzae sp. nov., Geothrix edaphica sp. nov., Geothrix rubra sp. nov., and Geothrix limicola sp. nov., six novel members of Acidobacteriota isolated from soils.</title>
        <authorList>
            <person name="Itoh H."/>
            <person name="Sugisawa Y."/>
            <person name="Mise K."/>
            <person name="Xu Z."/>
            <person name="Kuniyasu M."/>
            <person name="Ushijima N."/>
            <person name="Kawano K."/>
            <person name="Kobayashi E."/>
            <person name="Shiratori Y."/>
            <person name="Masuda Y."/>
            <person name="Senoo K."/>
        </authorList>
    </citation>
    <scope>NUCLEOTIDE SEQUENCE</scope>
    <source>
        <strain evidence="7">W786</strain>
    </source>
</reference>
<dbReference type="PANTHER" id="PTHR43531">
    <property type="entry name" value="PROTEIN ICFG"/>
    <property type="match status" value="1"/>
</dbReference>
<organism evidence="7 8">
    <name type="scientific">Mesoterricola sediminis</name>
    <dbReference type="NCBI Taxonomy" id="2927980"/>
    <lineage>
        <taxon>Bacteria</taxon>
        <taxon>Pseudomonadati</taxon>
        <taxon>Acidobacteriota</taxon>
        <taxon>Holophagae</taxon>
        <taxon>Holophagales</taxon>
        <taxon>Holophagaceae</taxon>
        <taxon>Mesoterricola</taxon>
    </lineage>
</organism>
<dbReference type="PROSITE" id="PS50111">
    <property type="entry name" value="CHEMOTAXIS_TRANSDUC_2"/>
    <property type="match status" value="1"/>
</dbReference>
<gene>
    <name evidence="7" type="ORF">METESE_26340</name>
</gene>
<dbReference type="EMBL" id="AP027081">
    <property type="protein sequence ID" value="BDU77676.1"/>
    <property type="molecule type" value="Genomic_DNA"/>
</dbReference>
<accession>A0AA48KD04</accession>
<dbReference type="PRINTS" id="PR00260">
    <property type="entry name" value="CHEMTRNSDUCR"/>
</dbReference>
<dbReference type="Proteomes" id="UP001228113">
    <property type="component" value="Chromosome"/>
</dbReference>
<dbReference type="InterPro" id="IPR004089">
    <property type="entry name" value="MCPsignal_dom"/>
</dbReference>
<dbReference type="PANTHER" id="PTHR43531:SF11">
    <property type="entry name" value="METHYL-ACCEPTING CHEMOTAXIS PROTEIN 3"/>
    <property type="match status" value="1"/>
</dbReference>
<dbReference type="CDD" id="cd06225">
    <property type="entry name" value="HAMP"/>
    <property type="match status" value="1"/>
</dbReference>
<name>A0AA48KD04_9BACT</name>
<dbReference type="RefSeq" id="WP_316410379.1">
    <property type="nucleotide sequence ID" value="NZ_AP027081.1"/>
</dbReference>
<keyword evidence="4" id="KW-1133">Transmembrane helix</keyword>
<evidence type="ECO:0000256" key="4">
    <source>
        <dbReference type="SAM" id="Phobius"/>
    </source>
</evidence>
<protein>
    <recommendedName>
        <fullName evidence="9">Methyl-accepting chemotaxis protein</fullName>
    </recommendedName>
</protein>
<dbReference type="InterPro" id="IPR051310">
    <property type="entry name" value="MCP_chemotaxis"/>
</dbReference>
<keyword evidence="8" id="KW-1185">Reference proteome</keyword>
<dbReference type="InterPro" id="IPR003660">
    <property type="entry name" value="HAMP_dom"/>
</dbReference>
<keyword evidence="4" id="KW-0812">Transmembrane</keyword>
<evidence type="ECO:0000313" key="7">
    <source>
        <dbReference type="EMBL" id="BDU77676.1"/>
    </source>
</evidence>